<proteinExistence type="predicted"/>
<accession>A0A928TPS0</accession>
<gene>
    <name evidence="1" type="ORF">HS096_01105</name>
</gene>
<comment type="caution">
    <text evidence="1">The sequence shown here is derived from an EMBL/GenBank/DDBJ whole genome shotgun (WGS) entry which is preliminary data.</text>
</comment>
<evidence type="ECO:0000313" key="2">
    <source>
        <dbReference type="Proteomes" id="UP000710385"/>
    </source>
</evidence>
<dbReference type="EMBL" id="JABTTY010000001">
    <property type="protein sequence ID" value="MBE7524982.1"/>
    <property type="molecule type" value="Genomic_DNA"/>
</dbReference>
<name>A0A928TPS0_UNCKA</name>
<organism evidence="1 2">
    <name type="scientific">candidate division WWE3 bacterium</name>
    <dbReference type="NCBI Taxonomy" id="2053526"/>
    <lineage>
        <taxon>Bacteria</taxon>
        <taxon>Katanobacteria</taxon>
    </lineage>
</organism>
<sequence length="178" mass="19722">MRDISAIGSAGRLLPGVRILILETAAFDTKWKYGFHVAAPFVRRVMPRRKPPKEKLITAAELKQWVRVYLIPSFRQTRKSLPPSVVFSRIAENGSSATFLAAVHTQSADIYAAKTSLLAVVRASRGRIDLVDSSGMLYRGDKTIEGWANELVSACRDMDVDPKNLGSLSCTFSTLYVF</sequence>
<dbReference type="AlphaFoldDB" id="A0A928TPS0"/>
<reference evidence="1" key="1">
    <citation type="submission" date="2020-05" db="EMBL/GenBank/DDBJ databases">
        <title>High-Quality Genomes of Partial-Nitritation/Anammox System by Hierarchical Clustering Based Hybrid Assembly.</title>
        <authorList>
            <person name="Liu L."/>
            <person name="Wang Y."/>
            <person name="Che Y."/>
            <person name="Chen Y."/>
            <person name="Xia Y."/>
            <person name="Luo R."/>
            <person name="Cheng S.H."/>
            <person name="Zheng C."/>
            <person name="Zhang T."/>
        </authorList>
    </citation>
    <scope>NUCLEOTIDE SEQUENCE</scope>
    <source>
        <strain evidence="1">H1_PAT1</strain>
    </source>
</reference>
<protein>
    <submittedName>
        <fullName evidence="1">Uncharacterized protein</fullName>
    </submittedName>
</protein>
<dbReference type="Proteomes" id="UP000710385">
    <property type="component" value="Unassembled WGS sequence"/>
</dbReference>
<evidence type="ECO:0000313" key="1">
    <source>
        <dbReference type="EMBL" id="MBE7524982.1"/>
    </source>
</evidence>